<protein>
    <submittedName>
        <fullName evidence="2">Uncharacterized protein</fullName>
    </submittedName>
</protein>
<organism evidence="2 3">
    <name type="scientific">Kitasatospora aureofaciens</name>
    <name type="common">Streptomyces aureofaciens</name>
    <dbReference type="NCBI Taxonomy" id="1894"/>
    <lineage>
        <taxon>Bacteria</taxon>
        <taxon>Bacillati</taxon>
        <taxon>Actinomycetota</taxon>
        <taxon>Actinomycetes</taxon>
        <taxon>Kitasatosporales</taxon>
        <taxon>Streptomycetaceae</taxon>
        <taxon>Kitasatospora</taxon>
    </lineage>
</organism>
<dbReference type="KEGG" id="kau:B6264_06665"/>
<accession>A0A8H9HR55</accession>
<reference evidence="1" key="5">
    <citation type="submission" date="2020-09" db="EMBL/GenBank/DDBJ databases">
        <authorList>
            <person name="Sun Q."/>
            <person name="Ohkuma M."/>
        </authorList>
    </citation>
    <scope>NUCLEOTIDE SEQUENCE</scope>
    <source>
        <strain evidence="1">JCM 4434</strain>
    </source>
</reference>
<dbReference type="EMBL" id="JPRF03000022">
    <property type="protein sequence ID" value="OEV36916.1"/>
    <property type="molecule type" value="Genomic_DNA"/>
</dbReference>
<evidence type="ECO:0000313" key="3">
    <source>
        <dbReference type="Proteomes" id="UP000037395"/>
    </source>
</evidence>
<proteinExistence type="predicted"/>
<dbReference type="AlphaFoldDB" id="A0A1E7N891"/>
<reference evidence="2" key="3">
    <citation type="submission" date="2016-08" db="EMBL/GenBank/DDBJ databases">
        <title>Sequencing, Assembly and Comparative Genomics of S. aureofaciens ATCC 10762.</title>
        <authorList>
            <person name="Gradnigo J.S."/>
            <person name="Johnson N."/>
            <person name="Somerville G.A."/>
        </authorList>
    </citation>
    <scope>NUCLEOTIDE SEQUENCE [LARGE SCALE GENOMIC DNA]</scope>
    <source>
        <strain evidence="2">ATCC 10762</strain>
    </source>
</reference>
<dbReference type="Proteomes" id="UP000037395">
    <property type="component" value="Unassembled WGS sequence"/>
</dbReference>
<sequence>MDEPEISRFPLFQSAAEALRPLARLTLDLDEVARRLGLAPEDSVRGTAVRLLEGHRRWVGYLSVGDSPLSG</sequence>
<reference evidence="2 3" key="2">
    <citation type="submission" date="2014-07" db="EMBL/GenBank/DDBJ databases">
        <authorList>
            <person name="Zhang J.E."/>
            <person name="Yang H."/>
            <person name="Guo J."/>
            <person name="Deng Z."/>
            <person name="Luo H."/>
            <person name="Luo M."/>
            <person name="Zhao B."/>
        </authorList>
    </citation>
    <scope>NUCLEOTIDE SEQUENCE [LARGE SCALE GENOMIC DNA]</scope>
    <source>
        <strain evidence="2">ATCC 10762</strain>
        <strain evidence="3">ATCC 10762 / DSM 40127 / CCM 3239 / JCM 4008 / LMG 5968 / NBRC 12843 / NCIMB 8234 / A-377</strain>
    </source>
</reference>
<dbReference type="RefSeq" id="WP_030553737.1">
    <property type="nucleotide sequence ID" value="NZ_BMUB01000006.1"/>
</dbReference>
<dbReference type="GeneID" id="97486400"/>
<evidence type="ECO:0000313" key="1">
    <source>
        <dbReference type="EMBL" id="GGU78631.1"/>
    </source>
</evidence>
<comment type="caution">
    <text evidence="2">The sequence shown here is derived from an EMBL/GenBank/DDBJ whole genome shotgun (WGS) entry which is preliminary data.</text>
</comment>
<evidence type="ECO:0000313" key="2">
    <source>
        <dbReference type="EMBL" id="OEV36916.1"/>
    </source>
</evidence>
<name>A0A1E7N891_KITAU</name>
<keyword evidence="3" id="KW-1185">Reference proteome</keyword>
<dbReference type="EMBL" id="BMUB01000006">
    <property type="protein sequence ID" value="GGU78631.1"/>
    <property type="molecule type" value="Genomic_DNA"/>
</dbReference>
<reference evidence="3" key="4">
    <citation type="submission" date="2016-08" db="EMBL/GenBank/DDBJ databases">
        <title>Sequencing, assembly and comparative genomics of S. aureofaciens ATCC 10762.</title>
        <authorList>
            <person name="Gradnigo J.S."/>
            <person name="Johnson N."/>
            <person name="Somerville G.A."/>
        </authorList>
    </citation>
    <scope>NUCLEOTIDE SEQUENCE [LARGE SCALE GENOMIC DNA]</scope>
    <source>
        <strain evidence="3">ATCC 10762 / DSM 40127 / CCM 3239 / JCM 4008 / LMG 5968 / NBRC 12843 / NCIMB 8234 / A-377</strain>
    </source>
</reference>
<accession>A0A1E7N891</accession>
<reference evidence="1" key="1">
    <citation type="journal article" date="2014" name="Int. J. Syst. Evol. Microbiol.">
        <title>Complete genome sequence of Corynebacterium casei LMG S-19264T (=DSM 44701T), isolated from a smear-ripened cheese.</title>
        <authorList>
            <consortium name="US DOE Joint Genome Institute (JGI-PGF)"/>
            <person name="Walter F."/>
            <person name="Albersmeier A."/>
            <person name="Kalinowski J."/>
            <person name="Ruckert C."/>
        </authorList>
    </citation>
    <scope>NUCLEOTIDE SEQUENCE</scope>
    <source>
        <strain evidence="1">JCM 4434</strain>
    </source>
</reference>
<dbReference type="Proteomes" id="UP000610124">
    <property type="component" value="Unassembled WGS sequence"/>
</dbReference>
<gene>
    <name evidence="1" type="ORF">GCM10010502_33330</name>
    <name evidence="2" type="ORF">HS99_0027025</name>
</gene>